<dbReference type="GO" id="GO:0032451">
    <property type="term" value="F:demethylase activity"/>
    <property type="evidence" value="ECO:0007669"/>
    <property type="project" value="UniProtKB-ARBA"/>
</dbReference>
<protein>
    <submittedName>
        <fullName evidence="10">Alpha-ketoglutarate-dependent dioxygenase AlkB</fullName>
    </submittedName>
</protein>
<accession>A0A839HKH0</accession>
<keyword evidence="11" id="KW-1185">Reference proteome</keyword>
<dbReference type="GO" id="GO:0006307">
    <property type="term" value="P:DNA alkylation repair"/>
    <property type="evidence" value="ECO:0007669"/>
    <property type="project" value="InterPro"/>
</dbReference>
<dbReference type="PROSITE" id="PS51471">
    <property type="entry name" value="FE2OG_OXY"/>
    <property type="match status" value="1"/>
</dbReference>
<evidence type="ECO:0000256" key="6">
    <source>
        <dbReference type="ARBA" id="ARBA00023002"/>
    </source>
</evidence>
<keyword evidence="7" id="KW-0408">Iron</keyword>
<keyword evidence="2" id="KW-0479">Metal-binding</keyword>
<dbReference type="GO" id="GO:0016787">
    <property type="term" value="F:hydrolase activity"/>
    <property type="evidence" value="ECO:0007669"/>
    <property type="project" value="UniProtKB-ARBA"/>
</dbReference>
<dbReference type="GO" id="GO:0051213">
    <property type="term" value="F:dioxygenase activity"/>
    <property type="evidence" value="ECO:0007669"/>
    <property type="project" value="UniProtKB-KW"/>
</dbReference>
<evidence type="ECO:0000256" key="2">
    <source>
        <dbReference type="ARBA" id="ARBA00022723"/>
    </source>
</evidence>
<dbReference type="FunFam" id="2.60.120.590:FF:000004">
    <property type="entry name" value="DNA oxidative demethylase ALKBH2"/>
    <property type="match status" value="1"/>
</dbReference>
<dbReference type="Gene3D" id="2.60.120.590">
    <property type="entry name" value="Alpha-ketoglutarate-dependent dioxygenase AlkB-like"/>
    <property type="match status" value="1"/>
</dbReference>
<dbReference type="AlphaFoldDB" id="A0A839HKH0"/>
<dbReference type="InterPro" id="IPR005123">
    <property type="entry name" value="Oxoglu/Fe-dep_dioxygenase_dom"/>
</dbReference>
<name>A0A839HKH0_9BURK</name>
<dbReference type="SUPFAM" id="SSF51197">
    <property type="entry name" value="Clavaminate synthase-like"/>
    <property type="match status" value="1"/>
</dbReference>
<feature type="domain" description="Fe2OG dioxygenase" evidence="9">
    <location>
        <begin position="105"/>
        <end position="204"/>
    </location>
</feature>
<keyword evidence="6" id="KW-0560">Oxidoreductase</keyword>
<evidence type="ECO:0000256" key="3">
    <source>
        <dbReference type="ARBA" id="ARBA00022763"/>
    </source>
</evidence>
<dbReference type="PANTHER" id="PTHR31212">
    <property type="entry name" value="ALPHA-KETOGLUTARATE-DEPENDENT DIOXYGENASE ALKB HOMOLOG 3"/>
    <property type="match status" value="1"/>
</dbReference>
<dbReference type="Proteomes" id="UP000586093">
    <property type="component" value="Unassembled WGS sequence"/>
</dbReference>
<evidence type="ECO:0000313" key="11">
    <source>
        <dbReference type="Proteomes" id="UP000586093"/>
    </source>
</evidence>
<proteinExistence type="predicted"/>
<dbReference type="Pfam" id="PF13532">
    <property type="entry name" value="2OG-FeII_Oxy_2"/>
    <property type="match status" value="1"/>
</dbReference>
<dbReference type="InterPro" id="IPR037151">
    <property type="entry name" value="AlkB-like_sf"/>
</dbReference>
<evidence type="ECO:0000256" key="7">
    <source>
        <dbReference type="ARBA" id="ARBA00023004"/>
    </source>
</evidence>
<dbReference type="GO" id="GO:0016705">
    <property type="term" value="F:oxidoreductase activity, acting on paired donors, with incorporation or reduction of molecular oxygen"/>
    <property type="evidence" value="ECO:0007669"/>
    <property type="project" value="UniProtKB-ARBA"/>
</dbReference>
<dbReference type="InterPro" id="IPR032854">
    <property type="entry name" value="ALKBH3"/>
</dbReference>
<evidence type="ECO:0000256" key="1">
    <source>
        <dbReference type="ARBA" id="ARBA00001954"/>
    </source>
</evidence>
<dbReference type="PANTHER" id="PTHR31212:SF4">
    <property type="entry name" value="ALPHA-KETOGLUTARATE-DEPENDENT DIOXYGENASE ALKB HOMOLOG 3"/>
    <property type="match status" value="1"/>
</dbReference>
<keyword evidence="5 10" id="KW-0223">Dioxygenase</keyword>
<evidence type="ECO:0000256" key="8">
    <source>
        <dbReference type="ARBA" id="ARBA00023204"/>
    </source>
</evidence>
<keyword evidence="8" id="KW-0234">DNA repair</keyword>
<gene>
    <name evidence="10" type="ORF">H4F90_13500</name>
</gene>
<dbReference type="GO" id="GO:0046872">
    <property type="term" value="F:metal ion binding"/>
    <property type="evidence" value="ECO:0007669"/>
    <property type="project" value="UniProtKB-KW"/>
</dbReference>
<keyword evidence="3" id="KW-0227">DNA damage</keyword>
<dbReference type="InterPro" id="IPR027450">
    <property type="entry name" value="AlkB-like"/>
</dbReference>
<evidence type="ECO:0000256" key="5">
    <source>
        <dbReference type="ARBA" id="ARBA00022964"/>
    </source>
</evidence>
<comment type="cofactor">
    <cofactor evidence="1">
        <name>Fe(2+)</name>
        <dbReference type="ChEBI" id="CHEBI:29033"/>
    </cofactor>
</comment>
<reference evidence="10 11" key="1">
    <citation type="submission" date="2020-08" db="EMBL/GenBank/DDBJ databases">
        <title>Aquariorum lacteus gen. nov., sp. nov., a new member of the family Comamonadaceae, isolated from freshwater aquarium.</title>
        <authorList>
            <person name="Chun S.-J."/>
        </authorList>
    </citation>
    <scope>NUCLEOTIDE SEQUENCE [LARGE SCALE GENOMIC DNA]</scope>
    <source>
        <strain evidence="10 11">SJAQ100</strain>
    </source>
</reference>
<evidence type="ECO:0000313" key="10">
    <source>
        <dbReference type="EMBL" id="MBB1162995.1"/>
    </source>
</evidence>
<keyword evidence="4" id="KW-0460">Magnesium</keyword>
<sequence>MTSDLFASDSSFEQLPLEGAEVLLLQQLALPRPASLLLSELIRDTPWRSEHITVWGKKHLQPRLVAWYGDEGRNYTYSGISMNPLPWTTTLLELRALVESTCDERFNSVLLNYYRDGRDSMGFHSDDEPELGPRPTIASLSLGESRIFAFKHKQRSDAPTVNIELASGSLLLMKGDTQRNWKHGIAKSSRPLGPRVNLTFRRIQATNPRGHRANAA</sequence>
<comment type="caution">
    <text evidence="10">The sequence shown here is derived from an EMBL/GenBank/DDBJ whole genome shotgun (WGS) entry which is preliminary data.</text>
</comment>
<evidence type="ECO:0000259" key="9">
    <source>
        <dbReference type="PROSITE" id="PS51471"/>
    </source>
</evidence>
<dbReference type="GO" id="GO:0140097">
    <property type="term" value="F:catalytic activity, acting on DNA"/>
    <property type="evidence" value="ECO:0007669"/>
    <property type="project" value="UniProtKB-ARBA"/>
</dbReference>
<dbReference type="EMBL" id="JACIVI010000005">
    <property type="protein sequence ID" value="MBB1162995.1"/>
    <property type="molecule type" value="Genomic_DNA"/>
</dbReference>
<evidence type="ECO:0000256" key="4">
    <source>
        <dbReference type="ARBA" id="ARBA00022842"/>
    </source>
</evidence>
<organism evidence="10 11">
    <name type="scientific">Aquariibacter albus</name>
    <dbReference type="NCBI Taxonomy" id="2759899"/>
    <lineage>
        <taxon>Bacteria</taxon>
        <taxon>Pseudomonadati</taxon>
        <taxon>Pseudomonadota</taxon>
        <taxon>Betaproteobacteria</taxon>
        <taxon>Burkholderiales</taxon>
        <taxon>Sphaerotilaceae</taxon>
        <taxon>Aquariibacter</taxon>
    </lineage>
</organism>